<evidence type="ECO:0000313" key="1">
    <source>
        <dbReference type="EMBL" id="MEK9501337.1"/>
    </source>
</evidence>
<keyword evidence="2" id="KW-1185">Reference proteome</keyword>
<accession>A0ABU9EB68</accession>
<reference evidence="1 2" key="1">
    <citation type="submission" date="2024-02" db="EMBL/GenBank/DDBJ databases">
        <title>A novel Gemmatimonadota bacterium.</title>
        <authorList>
            <person name="Du Z.-J."/>
            <person name="Ye Y.-Q."/>
        </authorList>
    </citation>
    <scope>NUCLEOTIDE SEQUENCE [LARGE SCALE GENOMIC DNA]</scope>
    <source>
        <strain evidence="1 2">DH-20</strain>
    </source>
</reference>
<evidence type="ECO:0000313" key="2">
    <source>
        <dbReference type="Proteomes" id="UP001484239"/>
    </source>
</evidence>
<dbReference type="Proteomes" id="UP001484239">
    <property type="component" value="Unassembled WGS sequence"/>
</dbReference>
<gene>
    <name evidence="1" type="ORF">WI372_10155</name>
</gene>
<comment type="caution">
    <text evidence="1">The sequence shown here is derived from an EMBL/GenBank/DDBJ whole genome shotgun (WGS) entry which is preliminary data.</text>
</comment>
<dbReference type="EMBL" id="JBBHLI010000005">
    <property type="protein sequence ID" value="MEK9501337.1"/>
    <property type="molecule type" value="Genomic_DNA"/>
</dbReference>
<proteinExistence type="predicted"/>
<sequence>MKAHLLDGATIVVGIVLALLLDQGWRTASDRLEEREAIAGLRAEFETGRSELAADQQARRDALARLERLLRAAEGGPAVHPDSVAAFTAAMLDYRFYTPSHPVLDDLIASGRLHLLRSDALRYRIMRYLQERDRLAIVEERERRFSADRMEPWLLDHLPLGPPRTPDDEVLWGPHVDPESLDEALLDPSFRTLLVLRVERTDIALRFSSGLGRSLEAALASLDPRR</sequence>
<organism evidence="1 2">
    <name type="scientific">Gaopeijia maritima</name>
    <dbReference type="NCBI Taxonomy" id="3119007"/>
    <lineage>
        <taxon>Bacteria</taxon>
        <taxon>Pseudomonadati</taxon>
        <taxon>Gemmatimonadota</taxon>
        <taxon>Longimicrobiia</taxon>
        <taxon>Gaopeijiales</taxon>
        <taxon>Gaopeijiaceae</taxon>
        <taxon>Gaopeijia</taxon>
    </lineage>
</organism>
<name>A0ABU9EB68_9BACT</name>
<protein>
    <submittedName>
        <fullName evidence="1">Uncharacterized protein</fullName>
    </submittedName>
</protein>
<dbReference type="RefSeq" id="WP_405286827.1">
    <property type="nucleotide sequence ID" value="NZ_JBBHLI010000005.1"/>
</dbReference>